<keyword evidence="3" id="KW-0949">S-adenosyl-L-methionine</keyword>
<dbReference type="Gene3D" id="3.40.50.150">
    <property type="entry name" value="Vaccinia Virus protein VP39"/>
    <property type="match status" value="1"/>
</dbReference>
<dbReference type="Pfam" id="PF13649">
    <property type="entry name" value="Methyltransf_25"/>
    <property type="match status" value="1"/>
</dbReference>
<protein>
    <submittedName>
        <fullName evidence="5">Methyltransferase domain-containing protein</fullName>
    </submittedName>
</protein>
<evidence type="ECO:0000313" key="5">
    <source>
        <dbReference type="EMBL" id="MBH8589593.1"/>
    </source>
</evidence>
<dbReference type="PROSITE" id="PS01131">
    <property type="entry name" value="RRNA_A_DIMETH"/>
    <property type="match status" value="1"/>
</dbReference>
<keyword evidence="1 5" id="KW-0489">Methyltransferase</keyword>
<sequence>MMQSLMQRILFFSKFMSSPRTIGSITPSSKYLVNSLLKPVNWDQTKTVLELGAGTGVVTREIANRVNHSCRVITFELDPELRRYLKNQFPRFVHCCDARNLKQELRLQGMNEADCVVSSLPFANFSKQDCLKILDEIQKVLSCNGVFVAYQYSLHMLPMLRSCFGKVEVRFVPANLPPGFVYVCSK</sequence>
<proteinExistence type="predicted"/>
<keyword evidence="2" id="KW-0808">Transferase</keyword>
<dbReference type="InterPro" id="IPR020596">
    <property type="entry name" value="rRNA_Ade_Mease_Trfase_CS"/>
</dbReference>
<evidence type="ECO:0000256" key="2">
    <source>
        <dbReference type="ARBA" id="ARBA00022679"/>
    </source>
</evidence>
<gene>
    <name evidence="5" type="ORF">I8U22_12325</name>
</gene>
<evidence type="ECO:0000256" key="1">
    <source>
        <dbReference type="ARBA" id="ARBA00022603"/>
    </source>
</evidence>
<dbReference type="Proteomes" id="UP000641910">
    <property type="component" value="Unassembled WGS sequence"/>
</dbReference>
<evidence type="ECO:0000256" key="3">
    <source>
        <dbReference type="ARBA" id="ARBA00022691"/>
    </source>
</evidence>
<dbReference type="SMART" id="SM00650">
    <property type="entry name" value="rADc"/>
    <property type="match status" value="1"/>
</dbReference>
<dbReference type="InterPro" id="IPR041698">
    <property type="entry name" value="Methyltransf_25"/>
</dbReference>
<dbReference type="CDD" id="cd02440">
    <property type="entry name" value="AdoMet_MTases"/>
    <property type="match status" value="1"/>
</dbReference>
<feature type="domain" description="Ribosomal RNA adenine methylase transferase N-terminal" evidence="4">
    <location>
        <begin position="32"/>
        <end position="175"/>
    </location>
</feature>
<dbReference type="EMBL" id="JAECVU010000009">
    <property type="protein sequence ID" value="MBH8589593.1"/>
    <property type="molecule type" value="Genomic_DNA"/>
</dbReference>
<dbReference type="SUPFAM" id="SSF53335">
    <property type="entry name" value="S-adenosyl-L-methionine-dependent methyltransferases"/>
    <property type="match status" value="1"/>
</dbReference>
<reference evidence="5 6" key="1">
    <citation type="submission" date="2020-12" db="EMBL/GenBank/DDBJ databases">
        <title>WGS of Thermoactinomyces spp.</title>
        <authorList>
            <person name="Cheng K."/>
        </authorList>
    </citation>
    <scope>NUCLEOTIDE SEQUENCE [LARGE SCALE GENOMIC DNA]</scope>
    <source>
        <strain evidence="6">CICC 10650\ACCC 41061</strain>
    </source>
</reference>
<name>A0ABS0QKT2_THEVU</name>
<evidence type="ECO:0000259" key="4">
    <source>
        <dbReference type="SMART" id="SM00650"/>
    </source>
</evidence>
<dbReference type="RefSeq" id="WP_062843381.1">
    <property type="nucleotide sequence ID" value="NZ_CP036487.1"/>
</dbReference>
<dbReference type="InterPro" id="IPR029063">
    <property type="entry name" value="SAM-dependent_MTases_sf"/>
</dbReference>
<organism evidence="5 6">
    <name type="scientific">Thermoactinomyces vulgaris</name>
    <dbReference type="NCBI Taxonomy" id="2026"/>
    <lineage>
        <taxon>Bacteria</taxon>
        <taxon>Bacillati</taxon>
        <taxon>Bacillota</taxon>
        <taxon>Bacilli</taxon>
        <taxon>Bacillales</taxon>
        <taxon>Thermoactinomycetaceae</taxon>
        <taxon>Thermoactinomyces</taxon>
    </lineage>
</organism>
<dbReference type="GO" id="GO:0032259">
    <property type="term" value="P:methylation"/>
    <property type="evidence" value="ECO:0007669"/>
    <property type="project" value="UniProtKB-KW"/>
</dbReference>
<dbReference type="GO" id="GO:0008168">
    <property type="term" value="F:methyltransferase activity"/>
    <property type="evidence" value="ECO:0007669"/>
    <property type="project" value="UniProtKB-KW"/>
</dbReference>
<comment type="caution">
    <text evidence="5">The sequence shown here is derived from an EMBL/GenBank/DDBJ whole genome shotgun (WGS) entry which is preliminary data.</text>
</comment>
<accession>A0ABS0QKT2</accession>
<dbReference type="InterPro" id="IPR020598">
    <property type="entry name" value="rRNA_Ade_methylase_Trfase_N"/>
</dbReference>
<keyword evidence="6" id="KW-1185">Reference proteome</keyword>
<evidence type="ECO:0000313" key="6">
    <source>
        <dbReference type="Proteomes" id="UP000641910"/>
    </source>
</evidence>